<proteinExistence type="predicted"/>
<dbReference type="Proteomes" id="UP000887565">
    <property type="component" value="Unplaced"/>
</dbReference>
<sequence length="193" mass="22050">MATYNSKILINTDDWGSILPSGDAKNAKTMMNRLAIIIFLVTISVGTILIILLILYRKHGWKTAWFATKSTSSRGVLPLGQRDAWYKVHPKPCRCPKSVSGSCEEMRKKQATKKAIVKKKKRTFLKTNKCLVSPTTFRKAAFPEVWKCQHASKIFKRKSVSLIDCGFERALIFLFPEFRYPVESCWGGHGYYH</sequence>
<reference evidence="3" key="1">
    <citation type="submission" date="2022-11" db="UniProtKB">
        <authorList>
            <consortium name="WormBaseParasite"/>
        </authorList>
    </citation>
    <scope>IDENTIFICATION</scope>
</reference>
<name>A0A915J5S2_ROMCU</name>
<evidence type="ECO:0000313" key="2">
    <source>
        <dbReference type="Proteomes" id="UP000887565"/>
    </source>
</evidence>
<keyword evidence="1" id="KW-0472">Membrane</keyword>
<evidence type="ECO:0000313" key="3">
    <source>
        <dbReference type="WBParaSite" id="nRc.2.0.1.t21078-RA"/>
    </source>
</evidence>
<evidence type="ECO:0000256" key="1">
    <source>
        <dbReference type="SAM" id="Phobius"/>
    </source>
</evidence>
<accession>A0A915J5S2</accession>
<keyword evidence="2" id="KW-1185">Reference proteome</keyword>
<organism evidence="2 3">
    <name type="scientific">Romanomermis culicivorax</name>
    <name type="common">Nematode worm</name>
    <dbReference type="NCBI Taxonomy" id="13658"/>
    <lineage>
        <taxon>Eukaryota</taxon>
        <taxon>Metazoa</taxon>
        <taxon>Ecdysozoa</taxon>
        <taxon>Nematoda</taxon>
        <taxon>Enoplea</taxon>
        <taxon>Dorylaimia</taxon>
        <taxon>Mermithida</taxon>
        <taxon>Mermithoidea</taxon>
        <taxon>Mermithidae</taxon>
        <taxon>Romanomermis</taxon>
    </lineage>
</organism>
<dbReference type="WBParaSite" id="nRc.2.0.1.t21078-RA">
    <property type="protein sequence ID" value="nRc.2.0.1.t21078-RA"/>
    <property type="gene ID" value="nRc.2.0.1.g21078"/>
</dbReference>
<keyword evidence="1" id="KW-0812">Transmembrane</keyword>
<protein>
    <submittedName>
        <fullName evidence="3">Uncharacterized protein</fullName>
    </submittedName>
</protein>
<feature type="transmembrane region" description="Helical" evidence="1">
    <location>
        <begin position="34"/>
        <end position="56"/>
    </location>
</feature>
<keyword evidence="1" id="KW-1133">Transmembrane helix</keyword>
<dbReference type="AlphaFoldDB" id="A0A915J5S2"/>